<name>A0ABW4JRE0_9HYPH</name>
<gene>
    <name evidence="1" type="primary">gntA</name>
    <name evidence="1" type="ORF">ACFSC7_03820</name>
</gene>
<organism evidence="1 2">
    <name type="scientific">Roseibium aestuarii</name>
    <dbReference type="NCBI Taxonomy" id="2600299"/>
    <lineage>
        <taxon>Bacteria</taxon>
        <taxon>Pseudomonadati</taxon>
        <taxon>Pseudomonadota</taxon>
        <taxon>Alphaproteobacteria</taxon>
        <taxon>Hyphomicrobiales</taxon>
        <taxon>Stappiaceae</taxon>
        <taxon>Roseibium</taxon>
    </lineage>
</organism>
<dbReference type="PANTHER" id="PTHR40045">
    <property type="entry name" value="YCGG FAMILY PROTEIN"/>
    <property type="match status" value="1"/>
</dbReference>
<dbReference type="NCBIfam" id="NF041366">
    <property type="entry name" value="GntA_guanitoxin"/>
    <property type="match status" value="1"/>
</dbReference>
<protein>
    <submittedName>
        <fullName evidence="1">Guanitoxin biosynthesis heme-dependent pre-guanitoxin N-hydroxylase GntA</fullName>
    </submittedName>
</protein>
<proteinExistence type="predicted"/>
<dbReference type="RefSeq" id="WP_149891539.1">
    <property type="nucleotide sequence ID" value="NZ_JBHUFA010000001.1"/>
</dbReference>
<dbReference type="PANTHER" id="PTHR40045:SF1">
    <property type="entry name" value="YQCI_YCGG FAMILY PROTEIN"/>
    <property type="match status" value="1"/>
</dbReference>
<evidence type="ECO:0000313" key="2">
    <source>
        <dbReference type="Proteomes" id="UP001597327"/>
    </source>
</evidence>
<reference evidence="2" key="1">
    <citation type="journal article" date="2019" name="Int. J. Syst. Evol. Microbiol.">
        <title>The Global Catalogue of Microorganisms (GCM) 10K type strain sequencing project: providing services to taxonomists for standard genome sequencing and annotation.</title>
        <authorList>
            <consortium name="The Broad Institute Genomics Platform"/>
            <consortium name="The Broad Institute Genome Sequencing Center for Infectious Disease"/>
            <person name="Wu L."/>
            <person name="Ma J."/>
        </authorList>
    </citation>
    <scope>NUCLEOTIDE SEQUENCE [LARGE SCALE GENOMIC DNA]</scope>
    <source>
        <strain evidence="2">JCM 3369</strain>
    </source>
</reference>
<dbReference type="Proteomes" id="UP001597327">
    <property type="component" value="Unassembled WGS sequence"/>
</dbReference>
<accession>A0ABW4JRE0</accession>
<dbReference type="Pfam" id="PF08892">
    <property type="entry name" value="YqcI_YcgG"/>
    <property type="match status" value="1"/>
</dbReference>
<evidence type="ECO:0000313" key="1">
    <source>
        <dbReference type="EMBL" id="MFD1694629.1"/>
    </source>
</evidence>
<dbReference type="EMBL" id="JBHUFA010000001">
    <property type="protein sequence ID" value="MFD1694629.1"/>
    <property type="molecule type" value="Genomic_DNA"/>
</dbReference>
<sequence>MTQDSLLTRFSQFVKSDEFPCVGAKSALARGTMQFHVADAIDSAVNDLEIYQAIRRFASDLDMNTPVLQTLVVLYRQPEQLDEEGFEAALWERLQCLHNIDVAAGEEWNEKVATDPDDAHFSLSLAGEPFFVVGLHPGSSRPARRFDHPVMVFNSHAQFEKLRGDGRFEKMKDIIRLRDKELAGTINPMLDDYGQSSEARQYSGRAVGDEWTCPFQHKEIRL</sequence>
<keyword evidence="2" id="KW-1185">Reference proteome</keyword>
<comment type="caution">
    <text evidence="1">The sequence shown here is derived from an EMBL/GenBank/DDBJ whole genome shotgun (WGS) entry which is preliminary data.</text>
</comment>
<dbReference type="InterPro" id="IPR014988">
    <property type="entry name" value="Uncharacterised_YqcI/YcgG"/>
</dbReference>